<dbReference type="AlphaFoldDB" id="A0AAV9BVD7"/>
<feature type="region of interest" description="Disordered" evidence="1">
    <location>
        <begin position="132"/>
        <end position="202"/>
    </location>
</feature>
<accession>A0AAV9BVD7</accession>
<evidence type="ECO:0000313" key="3">
    <source>
        <dbReference type="Proteomes" id="UP001179952"/>
    </source>
</evidence>
<reference evidence="2" key="1">
    <citation type="journal article" date="2023" name="Nat. Commun.">
        <title>Diploid and tetraploid genomes of Acorus and the evolution of monocots.</title>
        <authorList>
            <person name="Ma L."/>
            <person name="Liu K.W."/>
            <person name="Li Z."/>
            <person name="Hsiao Y.Y."/>
            <person name="Qi Y."/>
            <person name="Fu T."/>
            <person name="Tang G.D."/>
            <person name="Zhang D."/>
            <person name="Sun W.H."/>
            <person name="Liu D.K."/>
            <person name="Li Y."/>
            <person name="Chen G.Z."/>
            <person name="Liu X.D."/>
            <person name="Liao X.Y."/>
            <person name="Jiang Y.T."/>
            <person name="Yu X."/>
            <person name="Hao Y."/>
            <person name="Huang J."/>
            <person name="Zhao X.W."/>
            <person name="Ke S."/>
            <person name="Chen Y.Y."/>
            <person name="Wu W.L."/>
            <person name="Hsu J.L."/>
            <person name="Lin Y.F."/>
            <person name="Huang M.D."/>
            <person name="Li C.Y."/>
            <person name="Huang L."/>
            <person name="Wang Z.W."/>
            <person name="Zhao X."/>
            <person name="Zhong W.Y."/>
            <person name="Peng D.H."/>
            <person name="Ahmad S."/>
            <person name="Lan S."/>
            <person name="Zhang J.S."/>
            <person name="Tsai W.C."/>
            <person name="Van de Peer Y."/>
            <person name="Liu Z.J."/>
        </authorList>
    </citation>
    <scope>NUCLEOTIDE SEQUENCE</scope>
    <source>
        <strain evidence="2">SCP</strain>
    </source>
</reference>
<evidence type="ECO:0000256" key="1">
    <source>
        <dbReference type="SAM" id="MobiDB-lite"/>
    </source>
</evidence>
<gene>
    <name evidence="2" type="ORF">QJS04_geneDACA014934</name>
</gene>
<keyword evidence="3" id="KW-1185">Reference proteome</keyword>
<feature type="compositionally biased region" description="Polar residues" evidence="1">
    <location>
        <begin position="132"/>
        <end position="143"/>
    </location>
</feature>
<feature type="region of interest" description="Disordered" evidence="1">
    <location>
        <begin position="93"/>
        <end position="118"/>
    </location>
</feature>
<name>A0AAV9BVD7_ACOGR</name>
<organism evidence="2 3">
    <name type="scientific">Acorus gramineus</name>
    <name type="common">Dwarf sweet flag</name>
    <dbReference type="NCBI Taxonomy" id="55184"/>
    <lineage>
        <taxon>Eukaryota</taxon>
        <taxon>Viridiplantae</taxon>
        <taxon>Streptophyta</taxon>
        <taxon>Embryophyta</taxon>
        <taxon>Tracheophyta</taxon>
        <taxon>Spermatophyta</taxon>
        <taxon>Magnoliopsida</taxon>
        <taxon>Liliopsida</taxon>
        <taxon>Acoraceae</taxon>
        <taxon>Acorus</taxon>
    </lineage>
</organism>
<protein>
    <submittedName>
        <fullName evidence="2">Uncharacterized protein</fullName>
    </submittedName>
</protein>
<feature type="compositionally biased region" description="Basic residues" evidence="1">
    <location>
        <begin position="168"/>
        <end position="189"/>
    </location>
</feature>
<dbReference type="EMBL" id="JAUJYN010000001">
    <property type="protein sequence ID" value="KAK1280251.1"/>
    <property type="molecule type" value="Genomic_DNA"/>
</dbReference>
<dbReference type="Proteomes" id="UP001179952">
    <property type="component" value="Unassembled WGS sequence"/>
</dbReference>
<comment type="caution">
    <text evidence="2">The sequence shown here is derived from an EMBL/GenBank/DDBJ whole genome shotgun (WGS) entry which is preliminary data.</text>
</comment>
<proteinExistence type="predicted"/>
<feature type="compositionally biased region" description="Basic residues" evidence="1">
    <location>
        <begin position="94"/>
        <end position="104"/>
    </location>
</feature>
<reference evidence="2" key="2">
    <citation type="submission" date="2023-06" db="EMBL/GenBank/DDBJ databases">
        <authorList>
            <person name="Ma L."/>
            <person name="Liu K.-W."/>
            <person name="Li Z."/>
            <person name="Hsiao Y.-Y."/>
            <person name="Qi Y."/>
            <person name="Fu T."/>
            <person name="Tang G."/>
            <person name="Zhang D."/>
            <person name="Sun W.-H."/>
            <person name="Liu D.-K."/>
            <person name="Li Y."/>
            <person name="Chen G.-Z."/>
            <person name="Liu X.-D."/>
            <person name="Liao X.-Y."/>
            <person name="Jiang Y.-T."/>
            <person name="Yu X."/>
            <person name="Hao Y."/>
            <person name="Huang J."/>
            <person name="Zhao X.-W."/>
            <person name="Ke S."/>
            <person name="Chen Y.-Y."/>
            <person name="Wu W.-L."/>
            <person name="Hsu J.-L."/>
            <person name="Lin Y.-F."/>
            <person name="Huang M.-D."/>
            <person name="Li C.-Y."/>
            <person name="Huang L."/>
            <person name="Wang Z.-W."/>
            <person name="Zhao X."/>
            <person name="Zhong W.-Y."/>
            <person name="Peng D.-H."/>
            <person name="Ahmad S."/>
            <person name="Lan S."/>
            <person name="Zhang J.-S."/>
            <person name="Tsai W.-C."/>
            <person name="Van De Peer Y."/>
            <person name="Liu Z.-J."/>
        </authorList>
    </citation>
    <scope>NUCLEOTIDE SEQUENCE</scope>
    <source>
        <strain evidence="2">SCP</strain>
        <tissue evidence="2">Leaves</tissue>
    </source>
</reference>
<sequence>MNHRRSLGKEWRGKLAPKAFKYVQNLVKGIGDYIMRRSDDQKTEVVGPKIVCVVRLDEKTCTCRVWQVSVGPMPSREEWEKVDLPFIVYPPKTVRPRGRPKRNRIRDPNEKNKRRNMCTRCREYGHHISTCTNPISNDSQGSGTVARGHGSLSVGATSRRGKSLGVRPSRRNICKATRGRPKIPTKRGGKAIQGPRDISETE</sequence>
<evidence type="ECO:0000313" key="2">
    <source>
        <dbReference type="EMBL" id="KAK1280251.1"/>
    </source>
</evidence>